<dbReference type="Pfam" id="PF07611">
    <property type="entry name" value="DUF1574"/>
    <property type="match status" value="1"/>
</dbReference>
<evidence type="ECO:0008006" key="3">
    <source>
        <dbReference type="Google" id="ProtNLM"/>
    </source>
</evidence>
<organism evidence="1 2">
    <name type="scientific">Candidatus Aquitaenariimonas noxiae</name>
    <dbReference type="NCBI Taxonomy" id="1974741"/>
    <lineage>
        <taxon>Bacteria</taxon>
        <taxon>Pseudomonadati</taxon>
        <taxon>Candidatus Omnitrophota</taxon>
        <taxon>Candidatus Aquitaenariimonas</taxon>
    </lineage>
</organism>
<accession>A0A2J0KQW8</accession>
<evidence type="ECO:0000313" key="1">
    <source>
        <dbReference type="EMBL" id="PIU40998.1"/>
    </source>
</evidence>
<comment type="caution">
    <text evidence="1">The sequence shown here is derived from an EMBL/GenBank/DDBJ whole genome shotgun (WGS) entry which is preliminary data.</text>
</comment>
<protein>
    <recommendedName>
        <fullName evidence="3">SGNH domain-containing protein</fullName>
    </recommendedName>
</protein>
<dbReference type="InterPro" id="IPR011468">
    <property type="entry name" value="DUF1574"/>
</dbReference>
<gene>
    <name evidence="1" type="ORF">COS99_08000</name>
</gene>
<dbReference type="Proteomes" id="UP000230052">
    <property type="component" value="Unassembled WGS sequence"/>
</dbReference>
<dbReference type="AlphaFoldDB" id="A0A2J0KQW8"/>
<name>A0A2J0KQW8_9BACT</name>
<evidence type="ECO:0000313" key="2">
    <source>
        <dbReference type="Proteomes" id="UP000230052"/>
    </source>
</evidence>
<dbReference type="EMBL" id="PEWV01000074">
    <property type="protein sequence ID" value="PIU40998.1"/>
    <property type="molecule type" value="Genomic_DNA"/>
</dbReference>
<proteinExistence type="predicted"/>
<reference evidence="1 2" key="1">
    <citation type="submission" date="2017-09" db="EMBL/GenBank/DDBJ databases">
        <title>Depth-based differentiation of microbial function through sediment-hosted aquifers and enrichment of novel symbionts in the deep terrestrial subsurface.</title>
        <authorList>
            <person name="Probst A.J."/>
            <person name="Ladd B."/>
            <person name="Jarett J.K."/>
            <person name="Geller-Mcgrath D.E."/>
            <person name="Sieber C.M."/>
            <person name="Emerson J.B."/>
            <person name="Anantharaman K."/>
            <person name="Thomas B.C."/>
            <person name="Malmstrom R."/>
            <person name="Stieglmeier M."/>
            <person name="Klingl A."/>
            <person name="Woyke T."/>
            <person name="Ryan C.M."/>
            <person name="Banfield J.F."/>
        </authorList>
    </citation>
    <scope>NUCLEOTIDE SEQUENCE [LARGE SCALE GENOMIC DNA]</scope>
    <source>
        <strain evidence="1">CG07_land_8_20_14_0_80_42_15</strain>
    </source>
</reference>
<sequence>MGGVALLCMTPMELNRNSGSFKKTMSIFFSWKDFLSDLVPSKRAENIKYYLANCSFPLIRYKLEIQNVMKENFRARFFKGETPKIDRNVVNVKRTKKEAEYFRLYYYINYAVDDYQLNSMSRIIKLLRGREIKPVVVLMPLSKDLRQVLGRKNLELFINAVYLMANKNKAPILDYLSSCSGEEYEYYDGAHLTLDSGKRFTEKLGKDLK</sequence>